<evidence type="ECO:0000256" key="6">
    <source>
        <dbReference type="ARBA" id="ARBA00029745"/>
    </source>
</evidence>
<keyword evidence="12" id="KW-1185">Reference proteome</keyword>
<protein>
    <recommendedName>
        <fullName evidence="4">Molybdopterin synthase catalytic subunit</fullName>
        <ecNumber evidence="3">2.8.1.12</ecNumber>
    </recommendedName>
    <alternativeName>
        <fullName evidence="8">MPT synthase subunit 2</fullName>
    </alternativeName>
    <alternativeName>
        <fullName evidence="6">Molybdenum cofactor biosynthesis protein E</fullName>
    </alternativeName>
    <alternativeName>
        <fullName evidence="7">Molybdopterin-converting factor large subunit</fullName>
    </alternativeName>
    <alternativeName>
        <fullName evidence="9">Molybdopterin-converting factor subunit 2</fullName>
    </alternativeName>
</protein>
<name>A0A850TDV3_9BACT</name>
<dbReference type="GO" id="GO:0006777">
    <property type="term" value="P:Mo-molybdopterin cofactor biosynthetic process"/>
    <property type="evidence" value="ECO:0007669"/>
    <property type="project" value="InterPro"/>
</dbReference>
<sequence>MDLPAMINQMKNHPDFSKAGMVLYHNGVVRDSSRDGRPVSGMTVTVDQEKLDRIIDQTRAMPGIVEVLVHINSDMPLMVGDDVMFLAVAGDIREHVIDALTLALNRIKTEATAKTQVFV</sequence>
<gene>
    <name evidence="11" type="ORF">HXW94_11575</name>
</gene>
<evidence type="ECO:0000256" key="5">
    <source>
        <dbReference type="ARBA" id="ARBA00026066"/>
    </source>
</evidence>
<dbReference type="Gene3D" id="3.90.1170.40">
    <property type="entry name" value="Molybdopterin biosynthesis MoaE subunit"/>
    <property type="match status" value="1"/>
</dbReference>
<dbReference type="UniPathway" id="UPA00344"/>
<evidence type="ECO:0000256" key="1">
    <source>
        <dbReference type="ARBA" id="ARBA00005046"/>
    </source>
</evidence>
<dbReference type="InterPro" id="IPR036563">
    <property type="entry name" value="MoaE_sf"/>
</dbReference>
<evidence type="ECO:0000313" key="11">
    <source>
        <dbReference type="EMBL" id="NWH05616.1"/>
    </source>
</evidence>
<evidence type="ECO:0000256" key="4">
    <source>
        <dbReference type="ARBA" id="ARBA00013858"/>
    </source>
</evidence>
<dbReference type="EMBL" id="JACADJ010000040">
    <property type="protein sequence ID" value="NWH05616.1"/>
    <property type="molecule type" value="Genomic_DNA"/>
</dbReference>
<evidence type="ECO:0000256" key="3">
    <source>
        <dbReference type="ARBA" id="ARBA00011950"/>
    </source>
</evidence>
<comment type="pathway">
    <text evidence="1">Cofactor biosynthesis; molybdopterin biosynthesis.</text>
</comment>
<evidence type="ECO:0000256" key="7">
    <source>
        <dbReference type="ARBA" id="ARBA00030407"/>
    </source>
</evidence>
<comment type="subunit">
    <text evidence="5">Heterotetramer of 2 MoaD subunits and 2 MoaE subunits. Also stable as homodimer. The enzyme changes between these two forms during catalysis.</text>
</comment>
<reference evidence="11 12" key="1">
    <citation type="submission" date="2020-06" db="EMBL/GenBank/DDBJ databases">
        <title>High-quality draft genome of sulfate reducer Desulfobacter latus type strain AcrS2 isolated from marine sediment.</title>
        <authorList>
            <person name="Hoppe M."/>
            <person name="Larsen C.K."/>
            <person name="Marshall I.P.G."/>
            <person name="Schramm A."/>
            <person name="Marietou A.G."/>
        </authorList>
    </citation>
    <scope>NUCLEOTIDE SEQUENCE [LARGE SCALE GENOMIC DNA]</scope>
    <source>
        <strain evidence="11 12">AcRS2</strain>
    </source>
</reference>
<comment type="similarity">
    <text evidence="2">Belongs to the MoaE family.</text>
</comment>
<comment type="catalytic activity">
    <reaction evidence="10">
        <text>2 [molybdopterin-synthase sulfur-carrier protein]-C-terminal-Gly-aminoethanethioate + cyclic pyranopterin phosphate + H2O = molybdopterin + 2 [molybdopterin-synthase sulfur-carrier protein]-C-terminal Gly-Gly + 2 H(+)</text>
        <dbReference type="Rhea" id="RHEA:26333"/>
        <dbReference type="Rhea" id="RHEA-COMP:12202"/>
        <dbReference type="Rhea" id="RHEA-COMP:19907"/>
        <dbReference type="ChEBI" id="CHEBI:15377"/>
        <dbReference type="ChEBI" id="CHEBI:15378"/>
        <dbReference type="ChEBI" id="CHEBI:58698"/>
        <dbReference type="ChEBI" id="CHEBI:59648"/>
        <dbReference type="ChEBI" id="CHEBI:90778"/>
        <dbReference type="ChEBI" id="CHEBI:232372"/>
        <dbReference type="EC" id="2.8.1.12"/>
    </reaction>
</comment>
<dbReference type="RefSeq" id="WP_178367073.1">
    <property type="nucleotide sequence ID" value="NZ_JACADJ010000040.1"/>
</dbReference>
<evidence type="ECO:0000256" key="2">
    <source>
        <dbReference type="ARBA" id="ARBA00005426"/>
    </source>
</evidence>
<evidence type="ECO:0000256" key="9">
    <source>
        <dbReference type="ARBA" id="ARBA00032474"/>
    </source>
</evidence>
<accession>A0A850TDV3</accession>
<organism evidence="11 12">
    <name type="scientific">Desulfobacter latus</name>
    <dbReference type="NCBI Taxonomy" id="2292"/>
    <lineage>
        <taxon>Bacteria</taxon>
        <taxon>Pseudomonadati</taxon>
        <taxon>Thermodesulfobacteriota</taxon>
        <taxon>Desulfobacteria</taxon>
        <taxon>Desulfobacterales</taxon>
        <taxon>Desulfobacteraceae</taxon>
        <taxon>Desulfobacter</taxon>
    </lineage>
</organism>
<evidence type="ECO:0000313" key="12">
    <source>
        <dbReference type="Proteomes" id="UP000553343"/>
    </source>
</evidence>
<proteinExistence type="inferred from homology"/>
<evidence type="ECO:0000256" key="8">
    <source>
        <dbReference type="ARBA" id="ARBA00030781"/>
    </source>
</evidence>
<comment type="caution">
    <text evidence="11">The sequence shown here is derived from an EMBL/GenBank/DDBJ whole genome shotgun (WGS) entry which is preliminary data.</text>
</comment>
<dbReference type="SUPFAM" id="SSF54690">
    <property type="entry name" value="Molybdopterin synthase subunit MoaE"/>
    <property type="match status" value="1"/>
</dbReference>
<dbReference type="AlphaFoldDB" id="A0A850TDV3"/>
<dbReference type="InterPro" id="IPR003448">
    <property type="entry name" value="Mopterin_biosynth_MoaE"/>
</dbReference>
<dbReference type="Pfam" id="PF02391">
    <property type="entry name" value="MoaE"/>
    <property type="match status" value="1"/>
</dbReference>
<dbReference type="EC" id="2.8.1.12" evidence="3"/>
<dbReference type="GO" id="GO:0030366">
    <property type="term" value="F:molybdopterin synthase activity"/>
    <property type="evidence" value="ECO:0007669"/>
    <property type="project" value="UniProtKB-EC"/>
</dbReference>
<evidence type="ECO:0000256" key="10">
    <source>
        <dbReference type="ARBA" id="ARBA00049878"/>
    </source>
</evidence>
<dbReference type="Proteomes" id="UP000553343">
    <property type="component" value="Unassembled WGS sequence"/>
</dbReference>